<dbReference type="InterPro" id="IPR019587">
    <property type="entry name" value="Polyketide_cyclase/dehydratase"/>
</dbReference>
<accession>A0A918HVC6</accession>
<name>A0A918HVC6_9ACTN</name>
<dbReference type="AlphaFoldDB" id="A0A918HVC6"/>
<reference evidence="1" key="2">
    <citation type="submission" date="2020-09" db="EMBL/GenBank/DDBJ databases">
        <authorList>
            <person name="Sun Q."/>
            <person name="Ohkuma M."/>
        </authorList>
    </citation>
    <scope>NUCLEOTIDE SEQUENCE</scope>
    <source>
        <strain evidence="1">JCM 4391</strain>
    </source>
</reference>
<reference evidence="1" key="1">
    <citation type="journal article" date="2014" name="Int. J. Syst. Evol. Microbiol.">
        <title>Complete genome sequence of Corynebacterium casei LMG S-19264T (=DSM 44701T), isolated from a smear-ripened cheese.</title>
        <authorList>
            <consortium name="US DOE Joint Genome Institute (JGI-PGF)"/>
            <person name="Walter F."/>
            <person name="Albersmeier A."/>
            <person name="Kalinowski J."/>
            <person name="Ruckert C."/>
        </authorList>
    </citation>
    <scope>NUCLEOTIDE SEQUENCE</scope>
    <source>
        <strain evidence="1">JCM 4391</strain>
    </source>
</reference>
<proteinExistence type="predicted"/>
<keyword evidence="2" id="KW-1185">Reference proteome</keyword>
<dbReference type="SUPFAM" id="SSF55961">
    <property type="entry name" value="Bet v1-like"/>
    <property type="match status" value="1"/>
</dbReference>
<gene>
    <name evidence="1" type="ORF">GCM10010274_18450</name>
</gene>
<dbReference type="Proteomes" id="UP000636661">
    <property type="component" value="Unassembled WGS sequence"/>
</dbReference>
<sequence length="148" mass="16318">MAVDVLTETVIDAPCATVAAYAADPSNAPEWYANIVSVEWETASGVEVGARAAFVARFLGRRLVHTYEIVAHEPGRCLVMRADQGTFPMETTYTWEPYEEDASRTRMTLRNRGGGGSRVLAAAMRRANRKDLALLRHLMETRYGPGAL</sequence>
<protein>
    <submittedName>
        <fullName evidence="1">ATPase</fullName>
    </submittedName>
</protein>
<dbReference type="RefSeq" id="WP_189550263.1">
    <property type="nucleotide sequence ID" value="NZ_BMTP01000004.1"/>
</dbReference>
<dbReference type="Pfam" id="PF10604">
    <property type="entry name" value="Polyketide_cyc2"/>
    <property type="match status" value="1"/>
</dbReference>
<evidence type="ECO:0000313" key="1">
    <source>
        <dbReference type="EMBL" id="GGU31907.1"/>
    </source>
</evidence>
<comment type="caution">
    <text evidence="1">The sequence shown here is derived from an EMBL/GenBank/DDBJ whole genome shotgun (WGS) entry which is preliminary data.</text>
</comment>
<dbReference type="InterPro" id="IPR023393">
    <property type="entry name" value="START-like_dom_sf"/>
</dbReference>
<dbReference type="Gene3D" id="3.30.530.20">
    <property type="match status" value="1"/>
</dbReference>
<dbReference type="EMBL" id="BMTP01000004">
    <property type="protein sequence ID" value="GGU31907.1"/>
    <property type="molecule type" value="Genomic_DNA"/>
</dbReference>
<organism evidence="1 2">
    <name type="scientific">Streptomyces lavendofoliae</name>
    <dbReference type="NCBI Taxonomy" id="67314"/>
    <lineage>
        <taxon>Bacteria</taxon>
        <taxon>Bacillati</taxon>
        <taxon>Actinomycetota</taxon>
        <taxon>Actinomycetes</taxon>
        <taxon>Kitasatosporales</taxon>
        <taxon>Streptomycetaceae</taxon>
        <taxon>Streptomyces</taxon>
    </lineage>
</organism>
<evidence type="ECO:0000313" key="2">
    <source>
        <dbReference type="Proteomes" id="UP000636661"/>
    </source>
</evidence>